<evidence type="ECO:0000313" key="2">
    <source>
        <dbReference type="Proteomes" id="UP000006056"/>
    </source>
</evidence>
<dbReference type="STRING" id="926566.Terro_0116"/>
<evidence type="ECO:0008006" key="3">
    <source>
        <dbReference type="Google" id="ProtNLM"/>
    </source>
</evidence>
<name>I3ZB49_TERRK</name>
<dbReference type="Gene3D" id="2.70.98.10">
    <property type="match status" value="1"/>
</dbReference>
<accession>I3ZB49</accession>
<dbReference type="OrthoDB" id="117462at2"/>
<sequence length="351" mass="38609">MPKTTYLNRKAFSIENDDLRVTVTVEGGHIAEVFSKAAGVNPLWTPHWTTSEPSEFGPAQEELFGNGVEATLLCGILGHNTCLDLFGGPSPAEAAAGMTAHGEASILPYEITEDGNTLHCRLPMPLAELDFERTITLHGADVLIHEKVINRTAMERPLAWTQHVTLSPPFLDPATTQFRTTADRAAVIESDLGEAPYLEAGKKFAWPHAPLADGKGTQNLQDMKPDAPASSYVAARMISAAKAVSWTAWSPVSRLAFSYVWQPGDFPWLGIWEENRSRSFKPWNNTGVARGMEFGTSPFPESRRAMIERGRLLDTPTYKWLPARGELTATYWIRTAVTDSIPETVSMPSVK</sequence>
<evidence type="ECO:0000313" key="1">
    <source>
        <dbReference type="EMBL" id="AFL86467.1"/>
    </source>
</evidence>
<dbReference type="EMBL" id="CP003379">
    <property type="protein sequence ID" value="AFL86467.1"/>
    <property type="molecule type" value="Genomic_DNA"/>
</dbReference>
<dbReference type="Proteomes" id="UP000006056">
    <property type="component" value="Chromosome"/>
</dbReference>
<dbReference type="GO" id="GO:0030246">
    <property type="term" value="F:carbohydrate binding"/>
    <property type="evidence" value="ECO:0007669"/>
    <property type="project" value="InterPro"/>
</dbReference>
<dbReference type="eggNOG" id="COG2017">
    <property type="taxonomic scope" value="Bacteria"/>
</dbReference>
<dbReference type="RefSeq" id="WP_014784036.1">
    <property type="nucleotide sequence ID" value="NC_018014.1"/>
</dbReference>
<proteinExistence type="predicted"/>
<organism evidence="1 2">
    <name type="scientific">Terriglobus roseus (strain DSM 18391 / NRRL B-41598 / KBS 63)</name>
    <dbReference type="NCBI Taxonomy" id="926566"/>
    <lineage>
        <taxon>Bacteria</taxon>
        <taxon>Pseudomonadati</taxon>
        <taxon>Acidobacteriota</taxon>
        <taxon>Terriglobia</taxon>
        <taxon>Terriglobales</taxon>
        <taxon>Acidobacteriaceae</taxon>
        <taxon>Terriglobus</taxon>
    </lineage>
</organism>
<dbReference type="InterPro" id="IPR014718">
    <property type="entry name" value="GH-type_carb-bd"/>
</dbReference>
<dbReference type="HOGENOM" id="CLU_717249_0_0_0"/>
<protein>
    <recommendedName>
        <fullName evidence="3">Galactose mutarotase</fullName>
    </recommendedName>
</protein>
<dbReference type="AlphaFoldDB" id="I3ZB49"/>
<reference evidence="1 2" key="1">
    <citation type="submission" date="2012-06" db="EMBL/GenBank/DDBJ databases">
        <title>Complete genome of Terriglobus roseus DSM 18391.</title>
        <authorList>
            <consortium name="US DOE Joint Genome Institute (JGI-PGF)"/>
            <person name="Lucas S."/>
            <person name="Copeland A."/>
            <person name="Lapidus A."/>
            <person name="Glavina del Rio T."/>
            <person name="Dalin E."/>
            <person name="Tice H."/>
            <person name="Bruce D."/>
            <person name="Goodwin L."/>
            <person name="Pitluck S."/>
            <person name="Peters L."/>
            <person name="Mikhailova N."/>
            <person name="Munk A.C.C."/>
            <person name="Kyrpides N."/>
            <person name="Mavromatis K."/>
            <person name="Ivanova N."/>
            <person name="Brettin T."/>
            <person name="Detter J.C."/>
            <person name="Han C."/>
            <person name="Larimer F."/>
            <person name="Land M."/>
            <person name="Hauser L."/>
            <person name="Markowitz V."/>
            <person name="Cheng J.-F."/>
            <person name="Hugenholtz P."/>
            <person name="Woyke T."/>
            <person name="Wu D."/>
            <person name="Brambilla E."/>
            <person name="Klenk H.-P."/>
            <person name="Eisen J.A."/>
        </authorList>
    </citation>
    <scope>NUCLEOTIDE SEQUENCE [LARGE SCALE GENOMIC DNA]</scope>
    <source>
        <strain evidence="2">DSM 18391 / NRRL B-41598 / KBS 63</strain>
    </source>
</reference>
<dbReference type="KEGG" id="trs:Terro_0116"/>
<keyword evidence="2" id="KW-1185">Reference proteome</keyword>
<gene>
    <name evidence="1" type="ordered locus">Terro_0116</name>
</gene>